<evidence type="ECO:0000313" key="2">
    <source>
        <dbReference type="Proteomes" id="UP001153678"/>
    </source>
</evidence>
<name>A0A9W4WY42_9GLOM</name>
<organism evidence="1 2">
    <name type="scientific">Funneliformis geosporum</name>
    <dbReference type="NCBI Taxonomy" id="1117311"/>
    <lineage>
        <taxon>Eukaryota</taxon>
        <taxon>Fungi</taxon>
        <taxon>Fungi incertae sedis</taxon>
        <taxon>Mucoromycota</taxon>
        <taxon>Glomeromycotina</taxon>
        <taxon>Glomeromycetes</taxon>
        <taxon>Glomerales</taxon>
        <taxon>Glomeraceae</taxon>
        <taxon>Funneliformis</taxon>
    </lineage>
</organism>
<accession>A0A9W4WY42</accession>
<dbReference type="EMBL" id="CAMKVN010002407">
    <property type="protein sequence ID" value="CAI2180935.1"/>
    <property type="molecule type" value="Genomic_DNA"/>
</dbReference>
<keyword evidence="2" id="KW-1185">Reference proteome</keyword>
<comment type="caution">
    <text evidence="1">The sequence shown here is derived from an EMBL/GenBank/DDBJ whole genome shotgun (WGS) entry which is preliminary data.</text>
</comment>
<proteinExistence type="predicted"/>
<protein>
    <submittedName>
        <fullName evidence="1">9379_t:CDS:1</fullName>
    </submittedName>
</protein>
<dbReference type="AlphaFoldDB" id="A0A9W4WY42"/>
<evidence type="ECO:0000313" key="1">
    <source>
        <dbReference type="EMBL" id="CAI2180935.1"/>
    </source>
</evidence>
<gene>
    <name evidence="1" type="ORF">FWILDA_LOCUS9831</name>
</gene>
<sequence length="65" mass="7465">MQDQATSSIIFIDDTSDDNNDERIAKVSNYTATNIQDPLQGIRIHRIDFKELLQELSISIRKEIS</sequence>
<reference evidence="1" key="1">
    <citation type="submission" date="2022-08" db="EMBL/GenBank/DDBJ databases">
        <authorList>
            <person name="Kallberg Y."/>
            <person name="Tangrot J."/>
            <person name="Rosling A."/>
        </authorList>
    </citation>
    <scope>NUCLEOTIDE SEQUENCE</scope>
    <source>
        <strain evidence="1">Wild A</strain>
    </source>
</reference>
<dbReference type="Proteomes" id="UP001153678">
    <property type="component" value="Unassembled WGS sequence"/>
</dbReference>